<evidence type="ECO:0000313" key="1">
    <source>
        <dbReference type="EMBL" id="MBC9796901.1"/>
    </source>
</evidence>
<dbReference type="EMBL" id="JACVDC010000040">
    <property type="protein sequence ID" value="MBC9796901.1"/>
    <property type="molecule type" value="Genomic_DNA"/>
</dbReference>
<proteinExistence type="predicted"/>
<sequence>MPDDSLKKAMEIKRRYERHWLDISGVTAVGVGQVEQGRTGIIVSVTDDGNHIREQIPSEVEGVTVEIQVSGILRSF</sequence>
<gene>
    <name evidence="1" type="ORF">IBL28_13050</name>
</gene>
<name>A0A926Q4B3_9FLAO</name>
<organism evidence="1 2">
    <name type="scientific">Sinomicrobium weinanense</name>
    <dbReference type="NCBI Taxonomy" id="2842200"/>
    <lineage>
        <taxon>Bacteria</taxon>
        <taxon>Pseudomonadati</taxon>
        <taxon>Bacteroidota</taxon>
        <taxon>Flavobacteriia</taxon>
        <taxon>Flavobacteriales</taxon>
        <taxon>Flavobacteriaceae</taxon>
        <taxon>Sinomicrobium</taxon>
    </lineage>
</organism>
<dbReference type="AlphaFoldDB" id="A0A926Q4B3"/>
<keyword evidence="2" id="KW-1185">Reference proteome</keyword>
<dbReference type="RefSeq" id="WP_187966041.1">
    <property type="nucleotide sequence ID" value="NZ_JACVDC010000040.1"/>
</dbReference>
<evidence type="ECO:0000313" key="2">
    <source>
        <dbReference type="Proteomes" id="UP000653730"/>
    </source>
</evidence>
<comment type="caution">
    <text evidence="1">The sequence shown here is derived from an EMBL/GenBank/DDBJ whole genome shotgun (WGS) entry which is preliminary data.</text>
</comment>
<protein>
    <submittedName>
        <fullName evidence="1">Uncharacterized protein</fullName>
    </submittedName>
</protein>
<dbReference type="Proteomes" id="UP000653730">
    <property type="component" value="Unassembled WGS sequence"/>
</dbReference>
<accession>A0A926Q4B3</accession>
<reference evidence="1 2" key="1">
    <citation type="submission" date="2020-09" db="EMBL/GenBank/DDBJ databases">
        <title>Sinomicrobium weinanense sp. nov., a halophilic bacteria isolated from saline-alkali soil.</title>
        <authorList>
            <person name="Wu P."/>
            <person name="Ren H."/>
            <person name="Mei Y."/>
            <person name="Liang Y."/>
            <person name="Chen Z."/>
        </authorList>
    </citation>
    <scope>NUCLEOTIDE SEQUENCE [LARGE SCALE GENOMIC DNA]</scope>
    <source>
        <strain evidence="1 2">FJxs</strain>
    </source>
</reference>